<keyword evidence="3" id="KW-0378">Hydrolase</keyword>
<dbReference type="OrthoDB" id="292013at2"/>
<comment type="caution">
    <text evidence="3">The sequence shown here is derived from an EMBL/GenBank/DDBJ whole genome shotgun (WGS) entry which is preliminary data.</text>
</comment>
<keyword evidence="4" id="KW-1185">Reference proteome</keyword>
<evidence type="ECO:0000256" key="1">
    <source>
        <dbReference type="SAM" id="MobiDB-lite"/>
    </source>
</evidence>
<dbReference type="GO" id="GO:0004527">
    <property type="term" value="F:exonuclease activity"/>
    <property type="evidence" value="ECO:0007669"/>
    <property type="project" value="UniProtKB-KW"/>
</dbReference>
<dbReference type="Pfam" id="PF03372">
    <property type="entry name" value="Exo_endo_phos"/>
    <property type="match status" value="1"/>
</dbReference>
<feature type="compositionally biased region" description="Basic and acidic residues" evidence="1">
    <location>
        <begin position="14"/>
        <end position="24"/>
    </location>
</feature>
<dbReference type="AlphaFoldDB" id="A0A4S3MSV0"/>
<dbReference type="InterPro" id="IPR036691">
    <property type="entry name" value="Endo/exonu/phosph_ase_sf"/>
</dbReference>
<organism evidence="3 4">
    <name type="scientific">Aliigemmobacter aestuarii</name>
    <dbReference type="NCBI Taxonomy" id="1445661"/>
    <lineage>
        <taxon>Bacteria</taxon>
        <taxon>Pseudomonadati</taxon>
        <taxon>Pseudomonadota</taxon>
        <taxon>Alphaproteobacteria</taxon>
        <taxon>Rhodobacterales</taxon>
        <taxon>Paracoccaceae</taxon>
        <taxon>Aliigemmobacter</taxon>
    </lineage>
</organism>
<gene>
    <name evidence="3" type="ORF">E7811_07650</name>
</gene>
<sequence length="377" mass="41260">MGLPTRQPLHARHCHEQDRRHDPRTPQAGRADGKHRIHRRLRRAGTLCVLACIAWVSAALPTGAETLRIAAYNADLSREGPGLLLRDLGKADDPQIAAVIDQITALRADVLVLMDVDHDLDLRALTALRDRLAQAGIDYPAIFGAAPNRGVPTGLDLDRDGRLAEPEDAQGFAGFRGQGGLAILSRRPILRDQVREFSSFLWADLPGALMPAELGPEARDILRLSTTAHWEVPVDIGQGRILRLLVWHGTTPAFDGAEDMNGRRNHDETAFWSRLLDGDLPFPAPPPPFVILGQANADPDRGDGRPEAIRALLADPRLQDPLARHVPSETVDYGRDIGRLRVTYVLPSADLTAAAAGHGAARVEASRHWPVWVDLQF</sequence>
<evidence type="ECO:0000313" key="4">
    <source>
        <dbReference type="Proteomes" id="UP000309450"/>
    </source>
</evidence>
<dbReference type="InterPro" id="IPR005135">
    <property type="entry name" value="Endo/exonuclease/phosphatase"/>
</dbReference>
<feature type="region of interest" description="Disordered" evidence="1">
    <location>
        <begin position="1"/>
        <end position="34"/>
    </location>
</feature>
<dbReference type="Gene3D" id="3.60.10.10">
    <property type="entry name" value="Endonuclease/exonuclease/phosphatase"/>
    <property type="match status" value="1"/>
</dbReference>
<evidence type="ECO:0000313" key="3">
    <source>
        <dbReference type="EMBL" id="THD85557.1"/>
    </source>
</evidence>
<feature type="domain" description="Endonuclease/exonuclease/phosphatase" evidence="2">
    <location>
        <begin position="90"/>
        <end position="368"/>
    </location>
</feature>
<dbReference type="EMBL" id="SSND01000001">
    <property type="protein sequence ID" value="THD85557.1"/>
    <property type="molecule type" value="Genomic_DNA"/>
</dbReference>
<reference evidence="3 4" key="1">
    <citation type="submission" date="2019-04" db="EMBL/GenBank/DDBJ databases">
        <title>Draft genome sequence of Gemmobacter aestuarii sp. nov.</title>
        <authorList>
            <person name="Hameed A."/>
            <person name="Lin S.-Y."/>
            <person name="Shahina M."/>
            <person name="Lai W.-A."/>
            <person name="Young C.-C."/>
        </authorList>
    </citation>
    <scope>NUCLEOTIDE SEQUENCE [LARGE SCALE GENOMIC DNA]</scope>
    <source>
        <strain evidence="3 4">CC-PW-75</strain>
    </source>
</reference>
<keyword evidence="3" id="KW-0540">Nuclease</keyword>
<keyword evidence="3" id="KW-0255">Endonuclease</keyword>
<dbReference type="GO" id="GO:0004519">
    <property type="term" value="F:endonuclease activity"/>
    <property type="evidence" value="ECO:0007669"/>
    <property type="project" value="UniProtKB-KW"/>
</dbReference>
<proteinExistence type="predicted"/>
<keyword evidence="3" id="KW-0269">Exonuclease</keyword>
<name>A0A4S3MSV0_9RHOB</name>
<protein>
    <submittedName>
        <fullName evidence="3">Endonuclease/exonuclease/phosphatase family protein</fullName>
    </submittedName>
</protein>
<evidence type="ECO:0000259" key="2">
    <source>
        <dbReference type="Pfam" id="PF03372"/>
    </source>
</evidence>
<dbReference type="Proteomes" id="UP000309450">
    <property type="component" value="Unassembled WGS sequence"/>
</dbReference>
<dbReference type="SUPFAM" id="SSF56219">
    <property type="entry name" value="DNase I-like"/>
    <property type="match status" value="1"/>
</dbReference>
<accession>A0A4S3MSV0</accession>